<feature type="domain" description="Tryptophan synthase beta chain-like PALP" evidence="6">
    <location>
        <begin position="26"/>
        <end position="284"/>
    </location>
</feature>
<dbReference type="RefSeq" id="WP_073083690.1">
    <property type="nucleotide sequence ID" value="NZ_FRBL01000006.1"/>
</dbReference>
<dbReference type="Proteomes" id="UP000184420">
    <property type="component" value="Unassembled WGS sequence"/>
</dbReference>
<dbReference type="PANTHER" id="PTHR43780:SF2">
    <property type="entry name" value="1-AMINOCYCLOPROPANE-1-CARBOXYLATE DEAMINASE-RELATED"/>
    <property type="match status" value="1"/>
</dbReference>
<dbReference type="InterPro" id="IPR027278">
    <property type="entry name" value="ACCD_DCysDesulf"/>
</dbReference>
<evidence type="ECO:0000256" key="1">
    <source>
        <dbReference type="ARBA" id="ARBA00001933"/>
    </source>
</evidence>
<dbReference type="Gene3D" id="3.40.50.1100">
    <property type="match status" value="2"/>
</dbReference>
<sequence length="299" mass="32051">MPDYSKITLDTIRTSAMPAVISAAMLRLDQLHPEISGNKWFKLKYNLEDTRAAGKATIVTFGGAYSNHIAATAAACRDAGMHAIGIIRGEEIRADSNATLQLAAANGMELRFVSRETYKAVQQPSNPLYQALAEEAYIIPEGGHNAAGARGCEDILRIHPTSSYTHILCAVGTGTTLAGIINSAAPHQQVLGISVLKGAAYLQQEIAALLLPAHTASWELLTEHHGGGYGKYSAEQVNSMNEFYQQTHIPTDIIYTGKLIQAFNTLLKTNYFPDGSNVLLIHTGGLQGNSSVVPGTLTF</sequence>
<dbReference type="GO" id="GO:0019148">
    <property type="term" value="F:D-cysteine desulfhydrase activity"/>
    <property type="evidence" value="ECO:0007669"/>
    <property type="project" value="TreeGrafter"/>
</dbReference>
<dbReference type="EMBL" id="FRBL01000006">
    <property type="protein sequence ID" value="SHM12994.1"/>
    <property type="molecule type" value="Genomic_DNA"/>
</dbReference>
<evidence type="ECO:0000259" key="6">
    <source>
        <dbReference type="Pfam" id="PF00291"/>
    </source>
</evidence>
<accession>A0A1M7G9B3</accession>
<dbReference type="SUPFAM" id="SSF53686">
    <property type="entry name" value="Tryptophan synthase beta subunit-like PLP-dependent enzymes"/>
    <property type="match status" value="1"/>
</dbReference>
<reference evidence="7 8" key="1">
    <citation type="submission" date="2016-11" db="EMBL/GenBank/DDBJ databases">
        <authorList>
            <person name="Jaros S."/>
            <person name="Januszkiewicz K."/>
            <person name="Wedrychowicz H."/>
        </authorList>
    </citation>
    <scope>NUCLEOTIDE SEQUENCE [LARGE SCALE GENOMIC DNA]</scope>
    <source>
        <strain evidence="7 8">DSM 27406</strain>
    </source>
</reference>
<evidence type="ECO:0000256" key="5">
    <source>
        <dbReference type="PIRSR" id="PIRSR006278-2"/>
    </source>
</evidence>
<proteinExistence type="inferred from homology"/>
<organism evidence="7 8">
    <name type="scientific">Chitinophaga jiangningensis</name>
    <dbReference type="NCBI Taxonomy" id="1419482"/>
    <lineage>
        <taxon>Bacteria</taxon>
        <taxon>Pseudomonadati</taxon>
        <taxon>Bacteroidota</taxon>
        <taxon>Chitinophagia</taxon>
        <taxon>Chitinophagales</taxon>
        <taxon>Chitinophagaceae</taxon>
        <taxon>Chitinophaga</taxon>
    </lineage>
</organism>
<dbReference type="AlphaFoldDB" id="A0A1M7G9B3"/>
<dbReference type="STRING" id="1419482.SAMN05444266_106463"/>
<comment type="cofactor">
    <cofactor evidence="1">
        <name>pyridoxal 5'-phosphate</name>
        <dbReference type="ChEBI" id="CHEBI:597326"/>
    </cofactor>
</comment>
<dbReference type="PANTHER" id="PTHR43780">
    <property type="entry name" value="1-AMINOCYCLOPROPANE-1-CARBOXYLATE DEAMINASE-RELATED"/>
    <property type="match status" value="1"/>
</dbReference>
<gene>
    <name evidence="7" type="ORF">SAMN05444266_106463</name>
</gene>
<keyword evidence="8" id="KW-1185">Reference proteome</keyword>
<name>A0A1M7G9B3_9BACT</name>
<evidence type="ECO:0000256" key="3">
    <source>
        <dbReference type="ARBA" id="ARBA00022898"/>
    </source>
</evidence>
<feature type="modified residue" description="N6-(pyridoxal phosphate)lysine" evidence="5">
    <location>
        <position position="39"/>
    </location>
</feature>
<evidence type="ECO:0000313" key="7">
    <source>
        <dbReference type="EMBL" id="SHM12994.1"/>
    </source>
</evidence>
<protein>
    <submittedName>
        <fullName evidence="7">1-aminocyclopropane-1-carboxylate deaminase</fullName>
    </submittedName>
</protein>
<dbReference type="InterPro" id="IPR036052">
    <property type="entry name" value="TrpB-like_PALP_sf"/>
</dbReference>
<dbReference type="PIRSF" id="PIRSF006278">
    <property type="entry name" value="ACCD_DCysDesulf"/>
    <property type="match status" value="1"/>
</dbReference>
<keyword evidence="3 5" id="KW-0663">Pyridoxal phosphate</keyword>
<feature type="active site" description="Nucleophile" evidence="4">
    <location>
        <position position="66"/>
    </location>
</feature>
<comment type="similarity">
    <text evidence="2">Belongs to the ACC deaminase/D-cysteine desulfhydrase family.</text>
</comment>
<evidence type="ECO:0000256" key="4">
    <source>
        <dbReference type="PIRSR" id="PIRSR006278-1"/>
    </source>
</evidence>
<dbReference type="Pfam" id="PF00291">
    <property type="entry name" value="PALP"/>
    <property type="match status" value="1"/>
</dbReference>
<dbReference type="InterPro" id="IPR001926">
    <property type="entry name" value="TrpB-like_PALP"/>
</dbReference>
<evidence type="ECO:0000256" key="2">
    <source>
        <dbReference type="ARBA" id="ARBA00008639"/>
    </source>
</evidence>
<evidence type="ECO:0000313" key="8">
    <source>
        <dbReference type="Proteomes" id="UP000184420"/>
    </source>
</evidence>